<name>A0A0A2HEN0_CLOBO</name>
<evidence type="ECO:0000313" key="9">
    <source>
        <dbReference type="Proteomes" id="UP000663464"/>
    </source>
</evidence>
<keyword evidence="1" id="KW-0812">Transmembrane</keyword>
<reference evidence="7 8" key="3">
    <citation type="submission" date="2019-04" db="EMBL/GenBank/DDBJ databases">
        <title>Genome sequencing of Clostridium botulinum Groups I-IV and Clostridium butyricum.</title>
        <authorList>
            <person name="Brunt J."/>
            <person name="Van Vliet A.H.M."/>
            <person name="Stringer S.C."/>
            <person name="Carter A.T."/>
            <person name="Peck M.W."/>
        </authorList>
    </citation>
    <scope>NUCLEOTIDE SEQUENCE [LARGE SCALE GENOMIC DNA]</scope>
    <source>
        <strain evidence="4 8">Colworth BL30</strain>
        <strain evidence="3 7">IFR 18/037</strain>
    </source>
</reference>
<evidence type="ECO:0000313" key="5">
    <source>
        <dbReference type="EMBL" id="QRI53653.1"/>
    </source>
</evidence>
<evidence type="ECO:0000313" key="7">
    <source>
        <dbReference type="Proteomes" id="UP000478995"/>
    </source>
</evidence>
<organism evidence="2 6">
    <name type="scientific">Clostridium botulinum</name>
    <dbReference type="NCBI Taxonomy" id="1491"/>
    <lineage>
        <taxon>Bacteria</taxon>
        <taxon>Bacillati</taxon>
        <taxon>Bacillota</taxon>
        <taxon>Clostridia</taxon>
        <taxon>Eubacteriales</taxon>
        <taxon>Clostridiaceae</taxon>
        <taxon>Clostridium</taxon>
    </lineage>
</organism>
<evidence type="ECO:0000313" key="4">
    <source>
        <dbReference type="EMBL" id="NFJ08385.1"/>
    </source>
</evidence>
<dbReference type="EMBL" id="SGKC01000034">
    <property type="protein sequence ID" value="NEZ93242.1"/>
    <property type="molecule type" value="Genomic_DNA"/>
</dbReference>
<evidence type="ECO:0000313" key="2">
    <source>
        <dbReference type="EMBL" id="NEZ93242.1"/>
    </source>
</evidence>
<keyword evidence="1" id="KW-0472">Membrane</keyword>
<keyword evidence="1" id="KW-1133">Transmembrane helix</keyword>
<evidence type="ECO:0000256" key="1">
    <source>
        <dbReference type="SAM" id="Phobius"/>
    </source>
</evidence>
<dbReference type="EMBL" id="SWOY01000004">
    <property type="protein sequence ID" value="NFG17536.1"/>
    <property type="molecule type" value="Genomic_DNA"/>
</dbReference>
<evidence type="ECO:0000313" key="3">
    <source>
        <dbReference type="EMBL" id="NFG17536.1"/>
    </source>
</evidence>
<accession>A0A0A2HEN0</accession>
<evidence type="ECO:0008006" key="10">
    <source>
        <dbReference type="Google" id="ProtNLM"/>
    </source>
</evidence>
<sequence length="195" mass="23062">MKVLIINKKRFGVTMIIIGLMLILFGLEKNFDNRLKIAALIHNNVSSFKEYNILNGKISYKLPSNWEINEEIINGEDIIYSNSFIDKKNNMKGFIQLWNYKGDLKAFIKHSKEVSDKQQVDYTKYNVVPVDVNNMKGYLAQYSILKENKEYVAYEYFFKVEEGFIRVSFFVPEKYYQESIETVFNTILKNIVYKH</sequence>
<dbReference type="Proteomes" id="UP000663464">
    <property type="component" value="Chromosome"/>
</dbReference>
<evidence type="ECO:0000313" key="6">
    <source>
        <dbReference type="Proteomes" id="UP000473887"/>
    </source>
</evidence>
<protein>
    <recommendedName>
        <fullName evidence="10">Membrane-associated protein</fullName>
    </recommendedName>
</protein>
<dbReference type="Proteomes" id="UP000478995">
    <property type="component" value="Unassembled WGS sequence"/>
</dbReference>
<dbReference type="EMBL" id="CP069280">
    <property type="protein sequence ID" value="QRI53653.1"/>
    <property type="molecule type" value="Genomic_DNA"/>
</dbReference>
<feature type="transmembrane region" description="Helical" evidence="1">
    <location>
        <begin position="12"/>
        <end position="27"/>
    </location>
</feature>
<evidence type="ECO:0000313" key="8">
    <source>
        <dbReference type="Proteomes" id="UP000480039"/>
    </source>
</evidence>
<dbReference type="AlphaFoldDB" id="A0A0A2HEN0"/>
<proteinExistence type="predicted"/>
<reference evidence="2 6" key="2">
    <citation type="submission" date="2019-02" db="EMBL/GenBank/DDBJ databases">
        <title>Genome sequencing of Clostridium botulinum clinical isolates.</title>
        <authorList>
            <person name="Brunt J."/>
            <person name="Van Vliet A.H.M."/>
            <person name="Stringer S.C."/>
            <person name="Grant K.A."/>
            <person name="Carter A.C."/>
            <person name="Peck M.W."/>
        </authorList>
    </citation>
    <scope>NUCLEOTIDE SEQUENCE [LARGE SCALE GENOMIC DNA]</scope>
    <source>
        <strain evidence="2 6">H142660711</strain>
    </source>
</reference>
<dbReference type="RefSeq" id="WP_003356853.1">
    <property type="nucleotide sequence ID" value="NZ_AP025140.1"/>
</dbReference>
<dbReference type="EMBL" id="SWQE01000003">
    <property type="protein sequence ID" value="NFJ08385.1"/>
    <property type="molecule type" value="Genomic_DNA"/>
</dbReference>
<reference evidence="5" key="4">
    <citation type="submission" date="2021-02" db="EMBL/GenBank/DDBJ databases">
        <authorList>
            <person name="Dover N."/>
            <person name="Barash J.R."/>
            <person name="Bell J.M."/>
            <person name="Sylvester M.D."/>
            <person name="Arnon S."/>
        </authorList>
    </citation>
    <scope>NUCLEOTIDE SEQUENCE</scope>
    <source>
        <strain evidence="5">IBCA10-7060</strain>
    </source>
</reference>
<dbReference type="OMA" id="TGENMFT"/>
<dbReference type="Proteomes" id="UP000480039">
    <property type="component" value="Unassembled WGS sequence"/>
</dbReference>
<dbReference type="Proteomes" id="UP000473887">
    <property type="component" value="Unassembled WGS sequence"/>
</dbReference>
<gene>
    <name evidence="2" type="ORF">EXM69_15160</name>
    <name evidence="3" type="ORF">FC794_12200</name>
    <name evidence="4" type="ORF">FC871_07790</name>
    <name evidence="5" type="ORF">JQS73_00535</name>
</gene>
<reference evidence="5 9" key="1">
    <citation type="journal article" date="2014" name="J. Infect. Dis.">
        <title>Molecular characterization of a novel botulinum neurotoxin type H gene.</title>
        <authorList>
            <person name="Dover N."/>
            <person name="Barash J.R."/>
            <person name="Hill K.K."/>
            <person name="Xie G."/>
            <person name="Arnon S.S."/>
        </authorList>
    </citation>
    <scope>NUCLEOTIDE SEQUENCE [LARGE SCALE GENOMIC DNA]</scope>
    <source>
        <strain evidence="5 9">IBCA10-7060</strain>
    </source>
</reference>